<organism evidence="2 3">
    <name type="scientific">Candidatus Daviesbacteria bacterium RIFCSPHIGHO2_02_FULL_43_12</name>
    <dbReference type="NCBI Taxonomy" id="1797776"/>
    <lineage>
        <taxon>Bacteria</taxon>
        <taxon>Candidatus Daviesiibacteriota</taxon>
    </lineage>
</organism>
<dbReference type="EMBL" id="MFDD01000014">
    <property type="protein sequence ID" value="OGE40126.1"/>
    <property type="molecule type" value="Genomic_DNA"/>
</dbReference>
<evidence type="ECO:0000256" key="1">
    <source>
        <dbReference type="SAM" id="MobiDB-lite"/>
    </source>
</evidence>
<evidence type="ECO:0000313" key="2">
    <source>
        <dbReference type="EMBL" id="OGE40126.1"/>
    </source>
</evidence>
<evidence type="ECO:0000313" key="3">
    <source>
        <dbReference type="Proteomes" id="UP000177328"/>
    </source>
</evidence>
<gene>
    <name evidence="2" type="ORF">A3D25_04975</name>
</gene>
<feature type="compositionally biased region" description="Polar residues" evidence="1">
    <location>
        <begin position="267"/>
        <end position="281"/>
    </location>
</feature>
<proteinExistence type="predicted"/>
<accession>A0A1F5KGQ6</accession>
<protein>
    <submittedName>
        <fullName evidence="2">Uncharacterized protein</fullName>
    </submittedName>
</protein>
<feature type="region of interest" description="Disordered" evidence="1">
    <location>
        <begin position="237"/>
        <end position="298"/>
    </location>
</feature>
<comment type="caution">
    <text evidence="2">The sequence shown here is derived from an EMBL/GenBank/DDBJ whole genome shotgun (WGS) entry which is preliminary data.</text>
</comment>
<name>A0A1F5KGQ6_9BACT</name>
<sequence length="298" mass="32875">MTSTQETIPVSDISKNTVTLKSGDIAVVLQTSAVNFGLLSENEQIAIIGAFAGLLNSLSFSIQILIRSKRLDISNYLKKLDAAQHLQTNQLLFQLMGRYRTFIERTIRENEVLDKQFYVIIPLSYYEVGLFKTSPDKMKRVLAALLPRKDHVVRQLAGIGLQTKQLGNEELVKLFYDIYNTPNEEISPHQPVQGMAPQPQPQQGLASHEAVVEAATNPPPPSATLIQPGQAGQFRYPPTLPLPPQSVQGMAPHQPGQYSPVHPSPEQFGSGTQTPSTQALHSRTPFVVEELPDDYGTV</sequence>
<dbReference type="Proteomes" id="UP000177328">
    <property type="component" value="Unassembled WGS sequence"/>
</dbReference>
<dbReference type="AlphaFoldDB" id="A0A1F5KGQ6"/>
<reference evidence="2 3" key="1">
    <citation type="journal article" date="2016" name="Nat. Commun.">
        <title>Thousands of microbial genomes shed light on interconnected biogeochemical processes in an aquifer system.</title>
        <authorList>
            <person name="Anantharaman K."/>
            <person name="Brown C.T."/>
            <person name="Hug L.A."/>
            <person name="Sharon I."/>
            <person name="Castelle C.J."/>
            <person name="Probst A.J."/>
            <person name="Thomas B.C."/>
            <person name="Singh A."/>
            <person name="Wilkins M.J."/>
            <person name="Karaoz U."/>
            <person name="Brodie E.L."/>
            <person name="Williams K.H."/>
            <person name="Hubbard S.S."/>
            <person name="Banfield J.F."/>
        </authorList>
    </citation>
    <scope>NUCLEOTIDE SEQUENCE [LARGE SCALE GENOMIC DNA]</scope>
</reference>